<proteinExistence type="predicted"/>
<gene>
    <name evidence="1" type="ORF">LZC95_41740</name>
</gene>
<dbReference type="InterPro" id="IPR013324">
    <property type="entry name" value="RNA_pol_sigma_r3/r4-like"/>
</dbReference>
<evidence type="ECO:0000313" key="2">
    <source>
        <dbReference type="Proteomes" id="UP001379533"/>
    </source>
</evidence>
<dbReference type="InterPro" id="IPR011745">
    <property type="entry name" value="RNA_pol_sigma70_MYXXA"/>
</dbReference>
<keyword evidence="2" id="KW-1185">Reference proteome</keyword>
<accession>A0ABZ2K9B1</accession>
<dbReference type="InterPro" id="IPR013325">
    <property type="entry name" value="RNA_pol_sigma_r2"/>
</dbReference>
<dbReference type="Proteomes" id="UP001379533">
    <property type="component" value="Chromosome"/>
</dbReference>
<dbReference type="SUPFAM" id="SSF88659">
    <property type="entry name" value="Sigma3 and sigma4 domains of RNA polymerase sigma factors"/>
    <property type="match status" value="1"/>
</dbReference>
<organism evidence="1 2">
    <name type="scientific">Pendulispora brunnea</name>
    <dbReference type="NCBI Taxonomy" id="2905690"/>
    <lineage>
        <taxon>Bacteria</taxon>
        <taxon>Pseudomonadati</taxon>
        <taxon>Myxococcota</taxon>
        <taxon>Myxococcia</taxon>
        <taxon>Myxococcales</taxon>
        <taxon>Sorangiineae</taxon>
        <taxon>Pendulisporaceae</taxon>
        <taxon>Pendulispora</taxon>
    </lineage>
</organism>
<dbReference type="Gene3D" id="1.10.1740.10">
    <property type="match status" value="1"/>
</dbReference>
<dbReference type="RefSeq" id="WP_394843560.1">
    <property type="nucleotide sequence ID" value="NZ_CP089982.1"/>
</dbReference>
<dbReference type="InterPro" id="IPR036388">
    <property type="entry name" value="WH-like_DNA-bd_sf"/>
</dbReference>
<dbReference type="NCBIfam" id="TIGR03001">
    <property type="entry name" value="Sig-70_gmx1"/>
    <property type="match status" value="1"/>
</dbReference>
<dbReference type="SUPFAM" id="SSF88946">
    <property type="entry name" value="Sigma2 domain of RNA polymerase sigma factors"/>
    <property type="match status" value="1"/>
</dbReference>
<reference evidence="1 2" key="1">
    <citation type="submission" date="2021-12" db="EMBL/GenBank/DDBJ databases">
        <title>Discovery of the Pendulisporaceae a myxobacterial family with distinct sporulation behavior and unique specialized metabolism.</title>
        <authorList>
            <person name="Garcia R."/>
            <person name="Popoff A."/>
            <person name="Bader C.D."/>
            <person name="Loehr J."/>
            <person name="Walesch S."/>
            <person name="Walt C."/>
            <person name="Boldt J."/>
            <person name="Bunk B."/>
            <person name="Haeckl F.J.F.P.J."/>
            <person name="Gunesch A.P."/>
            <person name="Birkelbach J."/>
            <person name="Nuebel U."/>
            <person name="Pietschmann T."/>
            <person name="Bach T."/>
            <person name="Mueller R."/>
        </authorList>
    </citation>
    <scope>NUCLEOTIDE SEQUENCE [LARGE SCALE GENOMIC DNA]</scope>
    <source>
        <strain evidence="1 2">MSr12523</strain>
    </source>
</reference>
<sequence length="229" mass="24739">MGSLEDDLQLALACLRGDRSALATFEREHLREIGAFVAHIDRAPAFADEVRQALRASLLVAGQDGREPGLAGYGGRGTLGGFVRVAAVRTALNLKRHARRASARDEAAGAEGFGAASASPELVYAREQYREAFGEALHGAVAELSARDRTLLRLYHAEGVALEALAALYRVHLSTVSRWLACAREQLSEATLHRLRERLRVGPSDAESIAALLMSQLDVSLVRIFREAG</sequence>
<evidence type="ECO:0000313" key="1">
    <source>
        <dbReference type="EMBL" id="WXA92961.1"/>
    </source>
</evidence>
<protein>
    <submittedName>
        <fullName evidence="1">Uncharacterized protein</fullName>
    </submittedName>
</protein>
<dbReference type="EMBL" id="CP089982">
    <property type="protein sequence ID" value="WXA92961.1"/>
    <property type="molecule type" value="Genomic_DNA"/>
</dbReference>
<dbReference type="Gene3D" id="1.10.10.10">
    <property type="entry name" value="Winged helix-like DNA-binding domain superfamily/Winged helix DNA-binding domain"/>
    <property type="match status" value="1"/>
</dbReference>
<name>A0ABZ2K9B1_9BACT</name>